<evidence type="ECO:0000313" key="2">
    <source>
        <dbReference type="Proteomes" id="UP000094070"/>
    </source>
</evidence>
<dbReference type="EMBL" id="AJYK02000082">
    <property type="protein sequence ID" value="OEF23890.1"/>
    <property type="molecule type" value="Genomic_DNA"/>
</dbReference>
<comment type="caution">
    <text evidence="1">The sequence shown here is derived from an EMBL/GenBank/DDBJ whole genome shotgun (WGS) entry which is preliminary data.</text>
</comment>
<sequence length="137" mass="15255">MNRNGDIYYTELSHLDPISSTFFLRSSASFLRQDTEGAAMTSDTYTAQLAILKLFKRSSVTFSAKYKFSDFDEIHPIFLVSRQDNSIGLLSTYVYKNAFGVKGIGLALAAGYSHNESSIDFYTYDSLLVSAGVSYSF</sequence>
<dbReference type="Pfam" id="PF11059">
    <property type="entry name" value="DUF2860"/>
    <property type="match status" value="1"/>
</dbReference>
<protein>
    <recommendedName>
        <fullName evidence="3">DUF2860 domain-containing protein</fullName>
    </recommendedName>
</protein>
<evidence type="ECO:0008006" key="3">
    <source>
        <dbReference type="Google" id="ProtNLM"/>
    </source>
</evidence>
<evidence type="ECO:0000313" key="1">
    <source>
        <dbReference type="EMBL" id="OEF23890.1"/>
    </source>
</evidence>
<reference evidence="1 2" key="1">
    <citation type="journal article" date="2012" name="Science">
        <title>Ecological populations of bacteria act as socially cohesive units of antibiotic production and resistance.</title>
        <authorList>
            <person name="Cordero O.X."/>
            <person name="Wildschutte H."/>
            <person name="Kirkup B."/>
            <person name="Proehl S."/>
            <person name="Ngo L."/>
            <person name="Hussain F."/>
            <person name="Le Roux F."/>
            <person name="Mincer T."/>
            <person name="Polz M.F."/>
        </authorList>
    </citation>
    <scope>NUCLEOTIDE SEQUENCE [LARGE SCALE GENOMIC DNA]</scope>
    <source>
        <strain evidence="1 2">1S-45</strain>
    </source>
</reference>
<keyword evidence="2" id="KW-1185">Reference proteome</keyword>
<organism evidence="1 2">
    <name type="scientific">Vibrio rumoiensis 1S-45</name>
    <dbReference type="NCBI Taxonomy" id="1188252"/>
    <lineage>
        <taxon>Bacteria</taxon>
        <taxon>Pseudomonadati</taxon>
        <taxon>Pseudomonadota</taxon>
        <taxon>Gammaproteobacteria</taxon>
        <taxon>Vibrionales</taxon>
        <taxon>Vibrionaceae</taxon>
        <taxon>Vibrio</taxon>
    </lineage>
</organism>
<proteinExistence type="predicted"/>
<name>A0A1E5E0D3_9VIBR</name>
<dbReference type="Proteomes" id="UP000094070">
    <property type="component" value="Unassembled WGS sequence"/>
</dbReference>
<accession>A0A1E5E0D3</accession>
<dbReference type="AlphaFoldDB" id="A0A1E5E0D3"/>
<dbReference type="InterPro" id="IPR016896">
    <property type="entry name" value="DUF2860"/>
</dbReference>
<gene>
    <name evidence="1" type="ORF">A1QC_01705</name>
</gene>
<dbReference type="STRING" id="1188252.A1QC_01705"/>